<evidence type="ECO:0000256" key="3">
    <source>
        <dbReference type="ARBA" id="ARBA00004845"/>
    </source>
</evidence>
<evidence type="ECO:0000256" key="8">
    <source>
        <dbReference type="ARBA" id="ARBA00049112"/>
    </source>
</evidence>
<dbReference type="UniPathway" id="UPA00357">
    <property type="reaction ID" value="UER00474"/>
</dbReference>
<keyword evidence="11" id="KW-1185">Reference proteome</keyword>
<gene>
    <name evidence="10" type="ORF">FHQ18_07290</name>
</gene>
<reference evidence="10 11" key="1">
    <citation type="submission" date="2019-06" db="EMBL/GenBank/DDBJ databases">
        <title>Genomic insights into carbon and energy metabolism of Deferribacter autotrophicus revealed new metabolic traits in the phylum Deferribacteres.</title>
        <authorList>
            <person name="Slobodkin A.I."/>
            <person name="Slobodkina G.B."/>
            <person name="Allioux M."/>
            <person name="Alain K."/>
            <person name="Jebbar M."/>
            <person name="Shadrin V."/>
            <person name="Kublanov I.V."/>
            <person name="Toshchakov S.V."/>
            <person name="Bonch-Osmolovskaya E.A."/>
        </authorList>
    </citation>
    <scope>NUCLEOTIDE SEQUENCE [LARGE SCALE GENOMIC DNA]</scope>
    <source>
        <strain evidence="10 11">SL50</strain>
    </source>
</reference>
<proteinExistence type="inferred from homology"/>
<dbReference type="OrthoDB" id="9776934at2"/>
<accession>A0A5A8F4A7</accession>
<evidence type="ECO:0000256" key="1">
    <source>
        <dbReference type="ARBA" id="ARBA00004496"/>
    </source>
</evidence>
<dbReference type="PANTHER" id="PTHR21057">
    <property type="entry name" value="PHOSPHO-2-DEHYDRO-3-DEOXYHEPTONATE ALDOLASE"/>
    <property type="match status" value="1"/>
</dbReference>
<dbReference type="SUPFAM" id="SSF51569">
    <property type="entry name" value="Aldolase"/>
    <property type="match status" value="1"/>
</dbReference>
<dbReference type="Pfam" id="PF00793">
    <property type="entry name" value="DAHP_synth_1"/>
    <property type="match status" value="1"/>
</dbReference>
<dbReference type="InterPro" id="IPR013785">
    <property type="entry name" value="Aldolase_TIM"/>
</dbReference>
<evidence type="ECO:0000313" key="11">
    <source>
        <dbReference type="Proteomes" id="UP000322876"/>
    </source>
</evidence>
<dbReference type="RefSeq" id="WP_149266510.1">
    <property type="nucleotide sequence ID" value="NZ_VFJB01000005.1"/>
</dbReference>
<dbReference type="Gene3D" id="3.20.20.70">
    <property type="entry name" value="Aldolase class I"/>
    <property type="match status" value="1"/>
</dbReference>
<dbReference type="EMBL" id="VFJB01000005">
    <property type="protein sequence ID" value="KAA0258189.1"/>
    <property type="molecule type" value="Genomic_DNA"/>
</dbReference>
<protein>
    <recommendedName>
        <fullName evidence="5">3-deoxy-8-phosphooctulonate synthase</fullName>
        <ecNumber evidence="5">2.5.1.55</ecNumber>
    </recommendedName>
</protein>
<dbReference type="UniPathway" id="UPA00030"/>
<dbReference type="EC" id="2.5.1.55" evidence="5"/>
<evidence type="ECO:0000259" key="9">
    <source>
        <dbReference type="Pfam" id="PF00793"/>
    </source>
</evidence>
<dbReference type="NCBIfam" id="TIGR01362">
    <property type="entry name" value="KDO8P_synth"/>
    <property type="match status" value="1"/>
</dbReference>
<comment type="pathway">
    <text evidence="3">Carbohydrate biosynthesis; 3-deoxy-D-manno-octulosonate biosynthesis; 3-deoxy-D-manno-octulosonate from D-ribulose 5-phosphate: step 2/3.</text>
</comment>
<comment type="pathway">
    <text evidence="2">Bacterial outer membrane biogenesis; lipopolysaccharide biosynthesis.</text>
</comment>
<evidence type="ECO:0000313" key="10">
    <source>
        <dbReference type="EMBL" id="KAA0258189.1"/>
    </source>
</evidence>
<evidence type="ECO:0000256" key="6">
    <source>
        <dbReference type="ARBA" id="ARBA00022490"/>
    </source>
</evidence>
<dbReference type="InterPro" id="IPR006269">
    <property type="entry name" value="KDO8P_synthase"/>
</dbReference>
<comment type="similarity">
    <text evidence="4">Belongs to the KdsA family.</text>
</comment>
<feature type="domain" description="DAHP synthetase I/KDSA" evidence="9">
    <location>
        <begin position="1"/>
        <end position="243"/>
    </location>
</feature>
<dbReference type="AlphaFoldDB" id="A0A5A8F4A7"/>
<organism evidence="10 11">
    <name type="scientific">Deferribacter autotrophicus</name>
    <dbReference type="NCBI Taxonomy" id="500465"/>
    <lineage>
        <taxon>Bacteria</taxon>
        <taxon>Pseudomonadati</taxon>
        <taxon>Deferribacterota</taxon>
        <taxon>Deferribacteres</taxon>
        <taxon>Deferribacterales</taxon>
        <taxon>Deferribacteraceae</taxon>
        <taxon>Deferribacter</taxon>
    </lineage>
</organism>
<keyword evidence="6" id="KW-0963">Cytoplasm</keyword>
<keyword evidence="7 10" id="KW-0808">Transferase</keyword>
<dbReference type="Proteomes" id="UP000322876">
    <property type="component" value="Unassembled WGS sequence"/>
</dbReference>
<comment type="subcellular location">
    <subcellularLocation>
        <location evidence="1">Cytoplasm</location>
    </subcellularLocation>
</comment>
<dbReference type="InterPro" id="IPR006218">
    <property type="entry name" value="DAHP1/KDSA"/>
</dbReference>
<evidence type="ECO:0000256" key="4">
    <source>
        <dbReference type="ARBA" id="ARBA00010499"/>
    </source>
</evidence>
<dbReference type="GO" id="GO:0009103">
    <property type="term" value="P:lipopolysaccharide biosynthetic process"/>
    <property type="evidence" value="ECO:0007669"/>
    <property type="project" value="UniProtKB-UniPathway"/>
</dbReference>
<name>A0A5A8F4A7_9BACT</name>
<dbReference type="GO" id="GO:0008676">
    <property type="term" value="F:3-deoxy-8-phosphooctulonate synthase activity"/>
    <property type="evidence" value="ECO:0007669"/>
    <property type="project" value="UniProtKB-EC"/>
</dbReference>
<dbReference type="GO" id="GO:0005737">
    <property type="term" value="C:cytoplasm"/>
    <property type="evidence" value="ECO:0007669"/>
    <property type="project" value="UniProtKB-SubCell"/>
</dbReference>
<evidence type="ECO:0000256" key="7">
    <source>
        <dbReference type="ARBA" id="ARBA00022679"/>
    </source>
</evidence>
<dbReference type="NCBIfam" id="NF003543">
    <property type="entry name" value="PRK05198.1"/>
    <property type="match status" value="1"/>
</dbReference>
<comment type="caution">
    <text evidence="10">The sequence shown here is derived from an EMBL/GenBank/DDBJ whole genome shotgun (WGS) entry which is preliminary data.</text>
</comment>
<evidence type="ECO:0000256" key="2">
    <source>
        <dbReference type="ARBA" id="ARBA00004756"/>
    </source>
</evidence>
<evidence type="ECO:0000256" key="5">
    <source>
        <dbReference type="ARBA" id="ARBA00012693"/>
    </source>
</evidence>
<comment type="catalytic activity">
    <reaction evidence="8">
        <text>D-arabinose 5-phosphate + phosphoenolpyruvate + H2O = 3-deoxy-alpha-D-manno-2-octulosonate-8-phosphate + phosphate</text>
        <dbReference type="Rhea" id="RHEA:14053"/>
        <dbReference type="ChEBI" id="CHEBI:15377"/>
        <dbReference type="ChEBI" id="CHEBI:43474"/>
        <dbReference type="ChEBI" id="CHEBI:57693"/>
        <dbReference type="ChEBI" id="CHEBI:58702"/>
        <dbReference type="ChEBI" id="CHEBI:85985"/>
        <dbReference type="EC" id="2.5.1.55"/>
    </reaction>
</comment>
<sequence>MIIIAGPCVYENEDVAFKTCDFLMNLCDKYGFDYFYKTSYDKANRSSVHSYRGPGIEEGIRFFERLKKEYGVKILTDFHSEREAEIIKDYVDILQVPAFLCRQTDILKAAAKTGKVVNVKKGQFMAPWDMKNVVEKLKFFGAKDIMLTERGYSFGYNNLVVDFRSFPIMKEFCDTVIFDVTHSVQLPGGRGDASGGERRFAPYLARSAVACGVDGLFMEIHPNPDIALCDGANMLNFDMAEKLFDEIKRIRDALWM</sequence>